<proteinExistence type="predicted"/>
<protein>
    <submittedName>
        <fullName evidence="3">Retrovirus-related Pol polyprotein from transposon TNT 1-94</fullName>
    </submittedName>
</protein>
<evidence type="ECO:0000259" key="2">
    <source>
        <dbReference type="Pfam" id="PF25597"/>
    </source>
</evidence>
<name>A0AAW2WXJ1_9LAMI</name>
<feature type="domain" description="Retroviral polymerase SH3-like" evidence="2">
    <location>
        <begin position="20"/>
        <end position="75"/>
    </location>
</feature>
<gene>
    <name evidence="3" type="ORF">Slati_1744200</name>
</gene>
<comment type="caution">
    <text evidence="3">The sequence shown here is derived from an EMBL/GenBank/DDBJ whole genome shotgun (WGS) entry which is preliminary data.</text>
</comment>
<evidence type="ECO:0000313" key="3">
    <source>
        <dbReference type="EMBL" id="KAL0446163.1"/>
    </source>
</evidence>
<organism evidence="3">
    <name type="scientific">Sesamum latifolium</name>
    <dbReference type="NCBI Taxonomy" id="2727402"/>
    <lineage>
        <taxon>Eukaryota</taxon>
        <taxon>Viridiplantae</taxon>
        <taxon>Streptophyta</taxon>
        <taxon>Embryophyta</taxon>
        <taxon>Tracheophyta</taxon>
        <taxon>Spermatophyta</taxon>
        <taxon>Magnoliopsida</taxon>
        <taxon>eudicotyledons</taxon>
        <taxon>Gunneridae</taxon>
        <taxon>Pentapetalae</taxon>
        <taxon>asterids</taxon>
        <taxon>lamiids</taxon>
        <taxon>Lamiales</taxon>
        <taxon>Pedaliaceae</taxon>
        <taxon>Sesamum</taxon>
    </lineage>
</organism>
<reference evidence="3" key="1">
    <citation type="submission" date="2020-06" db="EMBL/GenBank/DDBJ databases">
        <authorList>
            <person name="Li T."/>
            <person name="Hu X."/>
            <person name="Zhang T."/>
            <person name="Song X."/>
            <person name="Zhang H."/>
            <person name="Dai N."/>
            <person name="Sheng W."/>
            <person name="Hou X."/>
            <person name="Wei L."/>
        </authorList>
    </citation>
    <scope>NUCLEOTIDE SEQUENCE</scope>
    <source>
        <strain evidence="3">KEN1</strain>
        <tissue evidence="3">Leaf</tissue>
    </source>
</reference>
<feature type="region of interest" description="Disordered" evidence="1">
    <location>
        <begin position="100"/>
        <end position="123"/>
    </location>
</feature>
<feature type="compositionally biased region" description="Acidic residues" evidence="1">
    <location>
        <begin position="100"/>
        <end position="119"/>
    </location>
</feature>
<reference evidence="3" key="2">
    <citation type="journal article" date="2024" name="Plant">
        <title>Genomic evolution and insights into agronomic trait innovations of Sesamum species.</title>
        <authorList>
            <person name="Miao H."/>
            <person name="Wang L."/>
            <person name="Qu L."/>
            <person name="Liu H."/>
            <person name="Sun Y."/>
            <person name="Le M."/>
            <person name="Wang Q."/>
            <person name="Wei S."/>
            <person name="Zheng Y."/>
            <person name="Lin W."/>
            <person name="Duan Y."/>
            <person name="Cao H."/>
            <person name="Xiong S."/>
            <person name="Wang X."/>
            <person name="Wei L."/>
            <person name="Li C."/>
            <person name="Ma Q."/>
            <person name="Ju M."/>
            <person name="Zhao R."/>
            <person name="Li G."/>
            <person name="Mu C."/>
            <person name="Tian Q."/>
            <person name="Mei H."/>
            <person name="Zhang T."/>
            <person name="Gao T."/>
            <person name="Zhang H."/>
        </authorList>
    </citation>
    <scope>NUCLEOTIDE SEQUENCE</scope>
    <source>
        <strain evidence="3">KEN1</strain>
    </source>
</reference>
<dbReference type="AlphaFoldDB" id="A0AAW2WXJ1"/>
<dbReference type="EMBL" id="JACGWN010000006">
    <property type="protein sequence ID" value="KAL0446163.1"/>
    <property type="molecule type" value="Genomic_DNA"/>
</dbReference>
<dbReference type="Pfam" id="PF25597">
    <property type="entry name" value="SH3_retrovirus"/>
    <property type="match status" value="1"/>
</dbReference>
<accession>A0AAW2WXJ1</accession>
<dbReference type="InterPro" id="IPR057670">
    <property type="entry name" value="SH3_retrovirus"/>
</dbReference>
<evidence type="ECO:0000256" key="1">
    <source>
        <dbReference type="SAM" id="MobiDB-lite"/>
    </source>
</evidence>
<sequence>MEKWFGKPATDYDSLHVFGSTAYYHVKESKLDLRAKKAIFMGITSGKNGYRLWCPEMKKIIFSRDVTFDESALLKMVETEQLDGAPKQVEFEKVVIPADETTDEESPIFEGDSDEEEAQTQDLPHQHESIALCKLKRTIRKPARFVDMVACASSIATDDIPITYNEAVKSSEKDKWRIAMNEEIGSLHKNQTWRLVSLPKGKKAIGCKWVFSWKKLRFYTETWKRKSI</sequence>